<name>A0A9D1HEV1_9FIRM</name>
<evidence type="ECO:0000256" key="2">
    <source>
        <dbReference type="SAM" id="Phobius"/>
    </source>
</evidence>
<dbReference type="Pfam" id="PF25390">
    <property type="entry name" value="WD40_RLD"/>
    <property type="match status" value="1"/>
</dbReference>
<dbReference type="InterPro" id="IPR000408">
    <property type="entry name" value="Reg_chr_condens"/>
</dbReference>
<comment type="caution">
    <text evidence="4">The sequence shown here is derived from an EMBL/GenBank/DDBJ whole genome shotgun (WGS) entry which is preliminary data.</text>
</comment>
<accession>A0A9D1HEV1</accession>
<dbReference type="Pfam" id="PF13540">
    <property type="entry name" value="RCC1_2"/>
    <property type="match status" value="1"/>
</dbReference>
<dbReference type="Proteomes" id="UP000824164">
    <property type="component" value="Unassembled WGS sequence"/>
</dbReference>
<keyword evidence="2" id="KW-1133">Transmembrane helix</keyword>
<dbReference type="InterPro" id="IPR051210">
    <property type="entry name" value="Ub_ligase/GEF_domain"/>
</dbReference>
<dbReference type="AlphaFoldDB" id="A0A9D1HEV1"/>
<reference evidence="4" key="2">
    <citation type="journal article" date="2021" name="PeerJ">
        <title>Extensive microbial diversity within the chicken gut microbiome revealed by metagenomics and culture.</title>
        <authorList>
            <person name="Gilroy R."/>
            <person name="Ravi A."/>
            <person name="Getino M."/>
            <person name="Pursley I."/>
            <person name="Horton D.L."/>
            <person name="Alikhan N.F."/>
            <person name="Baker D."/>
            <person name="Gharbi K."/>
            <person name="Hall N."/>
            <person name="Watson M."/>
            <person name="Adriaenssens E.M."/>
            <person name="Foster-Nyarko E."/>
            <person name="Jarju S."/>
            <person name="Secka A."/>
            <person name="Antonio M."/>
            <person name="Oren A."/>
            <person name="Chaudhuri R.R."/>
            <person name="La Ragione R."/>
            <person name="Hildebrand F."/>
            <person name="Pallen M.J."/>
        </authorList>
    </citation>
    <scope>NUCLEOTIDE SEQUENCE</scope>
    <source>
        <strain evidence="4">CHK187-14744</strain>
    </source>
</reference>
<organism evidence="4 5">
    <name type="scientific">Candidatus Onthocola gallistercoris</name>
    <dbReference type="NCBI Taxonomy" id="2840876"/>
    <lineage>
        <taxon>Bacteria</taxon>
        <taxon>Bacillati</taxon>
        <taxon>Bacillota</taxon>
        <taxon>Bacilli</taxon>
        <taxon>Candidatus Onthocola</taxon>
    </lineage>
</organism>
<keyword evidence="1" id="KW-0677">Repeat</keyword>
<dbReference type="PRINTS" id="PR00633">
    <property type="entry name" value="RCCNDNSATION"/>
</dbReference>
<evidence type="ECO:0000259" key="3">
    <source>
        <dbReference type="Pfam" id="PF25390"/>
    </source>
</evidence>
<dbReference type="SUPFAM" id="SSF50985">
    <property type="entry name" value="RCC1/BLIP-II"/>
    <property type="match status" value="2"/>
</dbReference>
<protein>
    <recommendedName>
        <fullName evidence="3">RCC1-like domain-containing protein</fullName>
    </recommendedName>
</protein>
<feature type="domain" description="RCC1-like" evidence="3">
    <location>
        <begin position="612"/>
        <end position="887"/>
    </location>
</feature>
<dbReference type="InterPro" id="IPR058923">
    <property type="entry name" value="RCC1-like_dom"/>
</dbReference>
<reference evidence="4" key="1">
    <citation type="submission" date="2020-10" db="EMBL/GenBank/DDBJ databases">
        <authorList>
            <person name="Gilroy R."/>
        </authorList>
    </citation>
    <scope>NUCLEOTIDE SEQUENCE</scope>
    <source>
        <strain evidence="4">CHK187-14744</strain>
    </source>
</reference>
<evidence type="ECO:0000313" key="5">
    <source>
        <dbReference type="Proteomes" id="UP000824164"/>
    </source>
</evidence>
<proteinExistence type="predicted"/>
<sequence>MDSRKGSRDCFNKAAAFSERQETGKNSNRGEKYCRRCGKRLTVNAKYCRFCGTATAAYPDNGGQKLEKSRKGKRGKRILAVVVPATVLALCAVLFLGRRLFQTREPSVRFDYTAEAAEAGLTQKDAENFVDVIGQLDTIYDEYTDESGYVPEESVQEALDALEEYAGELQAEGLVLDYSRSDQYLYLEFQKDITYVRTIPEEGAMGSPEDLEVSFMFPFDGTDPYFNILDQDMIDSMEEWGGCQITSLWDQDVSVEALAEDAESDLYIWYGHGNYSERTSSYLYTGEKITPENLLAYMMLWSQGYLQMVDGYYAVTPKFVSAYFPEMDGGLVILNACSGGKDGALASAFQEKGADAVLAYDGTVNCWYSSVLTWSLLKYMNGQGEDGICHTLSEALALAQEDVGSSCNQPLFAELFLGWMLGDRNIYEVVLGQYENFALSQHQCGTQAVIYSEAAEDYTLWPGLAGTLVSEDRSSEEDLLAVLTDPDGRTIGSATVKNGDSFRFDRLEEGGGPCTLTVSAVSDGEVLGTFENISIEEHRRMELGELKLEQQTSDIAAIGDSRVVKISMGYAHSAAITENGDLYLWGENRFGCLGTGDSEDRELPVKIMSGVKDVSLGLYFSGAVTESGDLYMWGYNDVGQLGTEEISTKEYSPAPVKIMEHVKDVELGASKAAAITEDGELYVWGSSSCGYTVDGEAEGSRTPVKIMDNVKMVSLGKNTEFGAALTEDGSLYTWGKWSGNGSIMPKYPAEKIMDHVKTVCMGYDTAAAVTESGELYIWGESWHGALGNGDTQHTYTTSPVKIMDQVKEVSLGNDHGAALTEDGTLYTWGNNGAGNLGNGVTGTCATPVEAMENVAQISLGGGHFAAITEDGELYTWGQSNKDQLGREGGTGQNKVVLGE</sequence>
<dbReference type="InterPro" id="IPR009091">
    <property type="entry name" value="RCC1/BLIP-II"/>
</dbReference>
<dbReference type="PANTHER" id="PTHR22870">
    <property type="entry name" value="REGULATOR OF CHROMOSOME CONDENSATION"/>
    <property type="match status" value="1"/>
</dbReference>
<gene>
    <name evidence="4" type="ORF">IAB63_02075</name>
</gene>
<dbReference type="PANTHER" id="PTHR22870:SF408">
    <property type="entry name" value="OS09G0560450 PROTEIN"/>
    <property type="match status" value="1"/>
</dbReference>
<dbReference type="EMBL" id="DVLT01000013">
    <property type="protein sequence ID" value="HIU02021.1"/>
    <property type="molecule type" value="Genomic_DNA"/>
</dbReference>
<feature type="transmembrane region" description="Helical" evidence="2">
    <location>
        <begin position="78"/>
        <end position="97"/>
    </location>
</feature>
<keyword evidence="2" id="KW-0472">Membrane</keyword>
<dbReference type="Gene3D" id="2.130.10.30">
    <property type="entry name" value="Regulator of chromosome condensation 1/beta-lactamase-inhibitor protein II"/>
    <property type="match status" value="2"/>
</dbReference>
<dbReference type="PROSITE" id="PS50012">
    <property type="entry name" value="RCC1_3"/>
    <property type="match status" value="4"/>
</dbReference>
<evidence type="ECO:0000256" key="1">
    <source>
        <dbReference type="ARBA" id="ARBA00022737"/>
    </source>
</evidence>
<evidence type="ECO:0000313" key="4">
    <source>
        <dbReference type="EMBL" id="HIU02021.1"/>
    </source>
</evidence>
<keyword evidence="2" id="KW-0812">Transmembrane</keyword>